<proteinExistence type="predicted"/>
<dbReference type="EMBL" id="GBRH01221701">
    <property type="protein sequence ID" value="JAD76194.1"/>
    <property type="molecule type" value="Transcribed_RNA"/>
</dbReference>
<sequence length="90" mass="10227">MNSGVKKVESALTRAPLERRNFAISVCPEETHGKQMVIVWAAKLARAKQFYSHFPEANTWEANGYHTSLTKASGYNKTYEKGYPEGRYIN</sequence>
<reference evidence="1" key="2">
    <citation type="journal article" date="2015" name="Data Brief">
        <title>Shoot transcriptome of the giant reed, Arundo donax.</title>
        <authorList>
            <person name="Barrero R.A."/>
            <person name="Guerrero F.D."/>
            <person name="Moolhuijzen P."/>
            <person name="Goolsby J.A."/>
            <person name="Tidwell J."/>
            <person name="Bellgard S.E."/>
            <person name="Bellgard M.I."/>
        </authorList>
    </citation>
    <scope>NUCLEOTIDE SEQUENCE</scope>
    <source>
        <tissue evidence="1">Shoot tissue taken approximately 20 cm above the soil surface</tissue>
    </source>
</reference>
<organism evidence="1">
    <name type="scientific">Arundo donax</name>
    <name type="common">Giant reed</name>
    <name type="synonym">Donax arundinaceus</name>
    <dbReference type="NCBI Taxonomy" id="35708"/>
    <lineage>
        <taxon>Eukaryota</taxon>
        <taxon>Viridiplantae</taxon>
        <taxon>Streptophyta</taxon>
        <taxon>Embryophyta</taxon>
        <taxon>Tracheophyta</taxon>
        <taxon>Spermatophyta</taxon>
        <taxon>Magnoliopsida</taxon>
        <taxon>Liliopsida</taxon>
        <taxon>Poales</taxon>
        <taxon>Poaceae</taxon>
        <taxon>PACMAD clade</taxon>
        <taxon>Arundinoideae</taxon>
        <taxon>Arundineae</taxon>
        <taxon>Arundo</taxon>
    </lineage>
</organism>
<name>A0A0A9CIU0_ARUDO</name>
<evidence type="ECO:0000313" key="1">
    <source>
        <dbReference type="EMBL" id="JAD76194.1"/>
    </source>
</evidence>
<protein>
    <submittedName>
        <fullName evidence="1">Uncharacterized protein</fullName>
    </submittedName>
</protein>
<accession>A0A0A9CIU0</accession>
<reference evidence="1" key="1">
    <citation type="submission" date="2014-09" db="EMBL/GenBank/DDBJ databases">
        <authorList>
            <person name="Magalhaes I.L.F."/>
            <person name="Oliveira U."/>
            <person name="Santos F.R."/>
            <person name="Vidigal T.H.D.A."/>
            <person name="Brescovit A.D."/>
            <person name="Santos A.J."/>
        </authorList>
    </citation>
    <scope>NUCLEOTIDE SEQUENCE</scope>
    <source>
        <tissue evidence="1">Shoot tissue taken approximately 20 cm above the soil surface</tissue>
    </source>
</reference>
<dbReference type="AlphaFoldDB" id="A0A0A9CIU0"/>